<dbReference type="Gene3D" id="1.10.260.40">
    <property type="entry name" value="lambda repressor-like DNA-binding domains"/>
    <property type="match status" value="1"/>
</dbReference>
<dbReference type="PROSITE" id="PS50943">
    <property type="entry name" value="HTH_CROC1"/>
    <property type="match status" value="1"/>
</dbReference>
<dbReference type="InterPro" id="IPR010982">
    <property type="entry name" value="Lambda_DNA-bd_dom_sf"/>
</dbReference>
<dbReference type="SUPFAM" id="SSF47413">
    <property type="entry name" value="lambda repressor-like DNA-binding domains"/>
    <property type="match status" value="1"/>
</dbReference>
<dbReference type="SMART" id="SM00530">
    <property type="entry name" value="HTH_XRE"/>
    <property type="match status" value="1"/>
</dbReference>
<dbReference type="GO" id="GO:0003677">
    <property type="term" value="F:DNA binding"/>
    <property type="evidence" value="ECO:0007669"/>
    <property type="project" value="InterPro"/>
</dbReference>
<gene>
    <name evidence="2" type="ORF">SAMN04487820_101215</name>
</gene>
<organism evidence="2 3">
    <name type="scientific">Actinopolyspora mzabensis</name>
    <dbReference type="NCBI Taxonomy" id="995066"/>
    <lineage>
        <taxon>Bacteria</taxon>
        <taxon>Bacillati</taxon>
        <taxon>Actinomycetota</taxon>
        <taxon>Actinomycetes</taxon>
        <taxon>Actinopolysporales</taxon>
        <taxon>Actinopolysporaceae</taxon>
        <taxon>Actinopolyspora</taxon>
    </lineage>
</organism>
<evidence type="ECO:0000313" key="3">
    <source>
        <dbReference type="Proteomes" id="UP000199213"/>
    </source>
</evidence>
<dbReference type="EMBL" id="FNFM01000001">
    <property type="protein sequence ID" value="SDJ67644.1"/>
    <property type="molecule type" value="Genomic_DNA"/>
</dbReference>
<keyword evidence="3" id="KW-1185">Reference proteome</keyword>
<dbReference type="Proteomes" id="UP000199213">
    <property type="component" value="Unassembled WGS sequence"/>
</dbReference>
<dbReference type="Pfam" id="PF01381">
    <property type="entry name" value="HTH_3"/>
    <property type="match status" value="1"/>
</dbReference>
<protein>
    <submittedName>
        <fullName evidence="2">Transcriptional regulator, contains XRE-family HTH domain</fullName>
    </submittedName>
</protein>
<dbReference type="AlphaFoldDB" id="A0A1G8VNV8"/>
<dbReference type="OrthoDB" id="2991476at2"/>
<dbReference type="RefSeq" id="WP_092625448.1">
    <property type="nucleotide sequence ID" value="NZ_FNFM01000001.1"/>
</dbReference>
<dbReference type="CDD" id="cd00093">
    <property type="entry name" value="HTH_XRE"/>
    <property type="match status" value="1"/>
</dbReference>
<accession>A0A1G8VNV8</accession>
<feature type="domain" description="HTH cro/C1-type" evidence="1">
    <location>
        <begin position="18"/>
        <end position="72"/>
    </location>
</feature>
<proteinExistence type="predicted"/>
<dbReference type="Pfam" id="PF19054">
    <property type="entry name" value="DUF5753"/>
    <property type="match status" value="1"/>
</dbReference>
<evidence type="ECO:0000313" key="2">
    <source>
        <dbReference type="EMBL" id="SDJ67644.1"/>
    </source>
</evidence>
<reference evidence="3" key="1">
    <citation type="submission" date="2016-10" db="EMBL/GenBank/DDBJ databases">
        <authorList>
            <person name="Varghese N."/>
            <person name="Submissions S."/>
        </authorList>
    </citation>
    <scope>NUCLEOTIDE SEQUENCE [LARGE SCALE GENOMIC DNA]</scope>
    <source>
        <strain evidence="3">DSM 45460</strain>
    </source>
</reference>
<sequence length="284" mass="31317">MAETTNPAPRAYLLGSELRYARTQARMTMRDLAERLDLSHSVLVRWENGARIPSSDSVSAICAVLGLSSSERDRLAEMAREAAAEPPNSVSVGSTGEQDQLAALLEYERNAATITNVSPVLMPGLTQTSAYVRSIVGTETENVDKWVSMRLGRKDIITRRRSPANYVAFILESVLHQRIGDLETQVDQLFHLVELGKLANVEIRLIPAEAGWTPAHTGPFVLLEFTKADAVVHLEHHRSSATLRDKEDVAAFRDARDHLDRVAMSPVDSVEHITTVANRLESTA</sequence>
<dbReference type="InterPro" id="IPR001387">
    <property type="entry name" value="Cro/C1-type_HTH"/>
</dbReference>
<evidence type="ECO:0000259" key="1">
    <source>
        <dbReference type="PROSITE" id="PS50943"/>
    </source>
</evidence>
<dbReference type="InterPro" id="IPR043917">
    <property type="entry name" value="DUF5753"/>
</dbReference>
<name>A0A1G8VNV8_ACTMZ</name>